<protein>
    <submittedName>
        <fullName evidence="1">Uncharacterized protein</fullName>
    </submittedName>
</protein>
<dbReference type="SUPFAM" id="SSF55298">
    <property type="entry name" value="YjgF-like"/>
    <property type="match status" value="1"/>
</dbReference>
<feature type="non-terminal residue" evidence="1">
    <location>
        <position position="90"/>
    </location>
</feature>
<dbReference type="EMBL" id="UOEQ01000014">
    <property type="protein sequence ID" value="VAW13527.1"/>
    <property type="molecule type" value="Genomic_DNA"/>
</dbReference>
<sequence length="90" mass="9695">MITPQQRLEELGLSLPVLLAPLASYSPVMRSGDMLYISGQLSSDQNGIIKGRLGDNIDLENAQLAAKNCALSILSQIVNSANVELQDIKQ</sequence>
<dbReference type="PANTHER" id="PTHR43760">
    <property type="entry name" value="ENDORIBONUCLEASE-RELATED"/>
    <property type="match status" value="1"/>
</dbReference>
<evidence type="ECO:0000313" key="1">
    <source>
        <dbReference type="EMBL" id="VAW13527.1"/>
    </source>
</evidence>
<proteinExistence type="predicted"/>
<accession>A0A3B0TJP2</accession>
<dbReference type="CDD" id="cd02199">
    <property type="entry name" value="YjgF_YER057c_UK114_like_1"/>
    <property type="match status" value="1"/>
</dbReference>
<reference evidence="1" key="1">
    <citation type="submission" date="2018-06" db="EMBL/GenBank/DDBJ databases">
        <authorList>
            <person name="Zhirakovskaya E."/>
        </authorList>
    </citation>
    <scope>NUCLEOTIDE SEQUENCE</scope>
</reference>
<dbReference type="AlphaFoldDB" id="A0A3B0TJP2"/>
<organism evidence="1">
    <name type="scientific">hydrothermal vent metagenome</name>
    <dbReference type="NCBI Taxonomy" id="652676"/>
    <lineage>
        <taxon>unclassified sequences</taxon>
        <taxon>metagenomes</taxon>
        <taxon>ecological metagenomes</taxon>
    </lineage>
</organism>
<dbReference type="InterPro" id="IPR013813">
    <property type="entry name" value="Endoribo_LPSP/chorism_mut-like"/>
</dbReference>
<name>A0A3B0TJP2_9ZZZZ</name>
<gene>
    <name evidence="1" type="ORF">MNBD_ALPHA11-1446</name>
</gene>
<dbReference type="PANTHER" id="PTHR43760:SF1">
    <property type="entry name" value="ENDORIBONUCLEASE L-PSP_CHORISMATE MUTASE-LIKE DOMAIN-CONTAINING PROTEIN"/>
    <property type="match status" value="1"/>
</dbReference>
<dbReference type="Gene3D" id="3.30.1330.40">
    <property type="entry name" value="RutC-like"/>
    <property type="match status" value="1"/>
</dbReference>
<dbReference type="InterPro" id="IPR035959">
    <property type="entry name" value="RutC-like_sf"/>
</dbReference>